<dbReference type="SUPFAM" id="SSF52833">
    <property type="entry name" value="Thioredoxin-like"/>
    <property type="match status" value="1"/>
</dbReference>
<evidence type="ECO:0000256" key="2">
    <source>
        <dbReference type="ARBA" id="ARBA00008987"/>
    </source>
</evidence>
<evidence type="ECO:0000256" key="6">
    <source>
        <dbReference type="ARBA" id="ARBA00023284"/>
    </source>
</evidence>
<dbReference type="PANTHER" id="PTHR45663">
    <property type="entry name" value="GEO12009P1"/>
    <property type="match status" value="1"/>
</dbReference>
<keyword evidence="3" id="KW-0813">Transport</keyword>
<keyword evidence="5 10" id="KW-1015">Disulfide bond</keyword>
<dbReference type="Proteomes" id="UP000298745">
    <property type="component" value="Chromosome"/>
</dbReference>
<organism evidence="12 13">
    <name type="scientific">Buchnera aphidicola</name>
    <name type="common">Macrosiphoniella sanborni</name>
    <dbReference type="NCBI Taxonomy" id="1241865"/>
    <lineage>
        <taxon>Bacteria</taxon>
        <taxon>Pseudomonadati</taxon>
        <taxon>Pseudomonadota</taxon>
        <taxon>Gammaproteobacteria</taxon>
        <taxon>Enterobacterales</taxon>
        <taxon>Erwiniaceae</taxon>
        <taxon>Buchnera</taxon>
    </lineage>
</organism>
<accession>A0A4D6Y439</accession>
<dbReference type="GO" id="GO:0015035">
    <property type="term" value="F:protein-disulfide reductase activity"/>
    <property type="evidence" value="ECO:0007669"/>
    <property type="project" value="UniProtKB-UniRule"/>
</dbReference>
<evidence type="ECO:0000256" key="8">
    <source>
        <dbReference type="PIRNR" id="PIRNR000077"/>
    </source>
</evidence>
<comment type="function">
    <text evidence="1">Participates in various redox reactions through the reversible oxidation of its active center dithiol to a disulfide and catalyzes dithiol-disulfide exchange reactions.</text>
</comment>
<protein>
    <recommendedName>
        <fullName evidence="7 8">Thioredoxin</fullName>
    </recommendedName>
</protein>
<dbReference type="Pfam" id="PF00085">
    <property type="entry name" value="Thioredoxin"/>
    <property type="match status" value="1"/>
</dbReference>
<feature type="site" description="Contributes to redox potential value" evidence="9">
    <location>
        <position position="34"/>
    </location>
</feature>
<evidence type="ECO:0000256" key="3">
    <source>
        <dbReference type="ARBA" id="ARBA00022448"/>
    </source>
</evidence>
<evidence type="ECO:0000256" key="9">
    <source>
        <dbReference type="PIRSR" id="PIRSR000077-1"/>
    </source>
</evidence>
<reference evidence="12 13" key="2">
    <citation type="submission" date="2019-05" db="EMBL/GenBank/DDBJ databases">
        <title>Genome evolution of the obligate endosymbiont Buchnera aphidicola.</title>
        <authorList>
            <person name="Moran N.A."/>
        </authorList>
    </citation>
    <scope>NUCLEOTIDE SEQUENCE [LARGE SCALE GENOMIC DNA]</scope>
    <source>
        <strain evidence="12 13">Msa</strain>
    </source>
</reference>
<dbReference type="NCBIfam" id="TIGR01068">
    <property type="entry name" value="thioredoxin"/>
    <property type="match status" value="1"/>
</dbReference>
<dbReference type="OrthoDB" id="9790390at2"/>
<evidence type="ECO:0000256" key="4">
    <source>
        <dbReference type="ARBA" id="ARBA00022982"/>
    </source>
</evidence>
<dbReference type="InterPro" id="IPR013766">
    <property type="entry name" value="Thioredoxin_domain"/>
</dbReference>
<reference evidence="12 13" key="1">
    <citation type="submission" date="2018-12" db="EMBL/GenBank/DDBJ databases">
        <authorList>
            <person name="Chong R.A."/>
        </authorList>
    </citation>
    <scope>NUCLEOTIDE SEQUENCE [LARGE SCALE GENOMIC DNA]</scope>
    <source>
        <strain evidence="12 13">Msa</strain>
    </source>
</reference>
<dbReference type="PIRSF" id="PIRSF000077">
    <property type="entry name" value="Thioredoxin"/>
    <property type="match status" value="1"/>
</dbReference>
<evidence type="ECO:0000256" key="5">
    <source>
        <dbReference type="ARBA" id="ARBA00023157"/>
    </source>
</evidence>
<dbReference type="AlphaFoldDB" id="A0A4D6Y439"/>
<gene>
    <name evidence="12" type="primary">trxA</name>
    <name evidence="12" type="ORF">D9V74_02845</name>
</gene>
<evidence type="ECO:0000256" key="10">
    <source>
        <dbReference type="PIRSR" id="PIRSR000077-4"/>
    </source>
</evidence>
<keyword evidence="4" id="KW-0249">Electron transport</keyword>
<feature type="active site" description="Nucleophile" evidence="9">
    <location>
        <position position="35"/>
    </location>
</feature>
<dbReference type="PROSITE" id="PS51352">
    <property type="entry name" value="THIOREDOXIN_2"/>
    <property type="match status" value="1"/>
</dbReference>
<dbReference type="PRINTS" id="PR00421">
    <property type="entry name" value="THIOREDOXIN"/>
</dbReference>
<evidence type="ECO:0000313" key="13">
    <source>
        <dbReference type="Proteomes" id="UP000298745"/>
    </source>
</evidence>
<dbReference type="InterPro" id="IPR036249">
    <property type="entry name" value="Thioredoxin-like_sf"/>
</dbReference>
<comment type="similarity">
    <text evidence="2 8">Belongs to the thioredoxin family.</text>
</comment>
<evidence type="ECO:0000256" key="7">
    <source>
        <dbReference type="NCBIfam" id="TIGR01068"/>
    </source>
</evidence>
<feature type="site" description="Deprotonates C-terminal active site Cys" evidence="9">
    <location>
        <position position="26"/>
    </location>
</feature>
<name>A0A4D6Y439_9GAMM</name>
<dbReference type="GO" id="GO:0045454">
    <property type="term" value="P:cell redox homeostasis"/>
    <property type="evidence" value="ECO:0007669"/>
    <property type="project" value="TreeGrafter"/>
</dbReference>
<sequence>MKKIIELTDQNFKKEVLQSKNFFLVDFWAEWCNPCKMLAPILEEIAEEYPNISVGKLNIEKHSNTAPMYSIRSIPTLLLFYNNEVLATKIGAVSKIELKKFLDDNIENHTKI</sequence>
<evidence type="ECO:0000259" key="11">
    <source>
        <dbReference type="PROSITE" id="PS51352"/>
    </source>
</evidence>
<dbReference type="Gene3D" id="3.40.30.10">
    <property type="entry name" value="Glutaredoxin"/>
    <property type="match status" value="1"/>
</dbReference>
<dbReference type="FunFam" id="3.40.30.10:FF:000001">
    <property type="entry name" value="Thioredoxin"/>
    <property type="match status" value="1"/>
</dbReference>
<proteinExistence type="inferred from homology"/>
<dbReference type="NCBIfam" id="NF006898">
    <property type="entry name" value="PRK09381.1"/>
    <property type="match status" value="1"/>
</dbReference>
<feature type="active site" description="Nucleophile" evidence="9">
    <location>
        <position position="32"/>
    </location>
</feature>
<evidence type="ECO:0000256" key="1">
    <source>
        <dbReference type="ARBA" id="ARBA00003318"/>
    </source>
</evidence>
<dbReference type="EMBL" id="CP034864">
    <property type="protein sequence ID" value="QCI24087.1"/>
    <property type="molecule type" value="Genomic_DNA"/>
</dbReference>
<dbReference type="RefSeq" id="WP_158363090.1">
    <property type="nucleotide sequence ID" value="NZ_CP034864.1"/>
</dbReference>
<feature type="domain" description="Thioredoxin" evidence="11">
    <location>
        <begin position="1"/>
        <end position="107"/>
    </location>
</feature>
<feature type="site" description="Contributes to redox potential value" evidence="9">
    <location>
        <position position="33"/>
    </location>
</feature>
<dbReference type="InterPro" id="IPR005746">
    <property type="entry name" value="Thioredoxin"/>
</dbReference>
<dbReference type="CDD" id="cd02947">
    <property type="entry name" value="TRX_family"/>
    <property type="match status" value="1"/>
</dbReference>
<feature type="disulfide bond" description="Redox-active" evidence="10">
    <location>
        <begin position="32"/>
        <end position="35"/>
    </location>
</feature>
<evidence type="ECO:0000313" key="12">
    <source>
        <dbReference type="EMBL" id="QCI24087.1"/>
    </source>
</evidence>
<dbReference type="PANTHER" id="PTHR45663:SF11">
    <property type="entry name" value="GEO12009P1"/>
    <property type="match status" value="1"/>
</dbReference>
<keyword evidence="6 10" id="KW-0676">Redox-active center</keyword>
<dbReference type="GO" id="GO:0005829">
    <property type="term" value="C:cytosol"/>
    <property type="evidence" value="ECO:0007669"/>
    <property type="project" value="TreeGrafter"/>
</dbReference>